<feature type="transmembrane region" description="Helical" evidence="1">
    <location>
        <begin position="111"/>
        <end position="134"/>
    </location>
</feature>
<dbReference type="AlphaFoldDB" id="A0A3B0UMK1"/>
<dbReference type="EMBL" id="UOEV01000044">
    <property type="protein sequence ID" value="VAW32391.1"/>
    <property type="molecule type" value="Genomic_DNA"/>
</dbReference>
<proteinExistence type="predicted"/>
<keyword evidence="1" id="KW-0472">Membrane</keyword>
<evidence type="ECO:0000256" key="1">
    <source>
        <dbReference type="SAM" id="Phobius"/>
    </source>
</evidence>
<name>A0A3B0UMK1_9ZZZZ</name>
<protein>
    <submittedName>
        <fullName evidence="2">Uncharacterized protein</fullName>
    </submittedName>
</protein>
<feature type="transmembrane region" description="Helical" evidence="1">
    <location>
        <begin position="89"/>
        <end position="105"/>
    </location>
</feature>
<reference evidence="2" key="1">
    <citation type="submission" date="2018-06" db="EMBL/GenBank/DDBJ databases">
        <authorList>
            <person name="Zhirakovskaya E."/>
        </authorList>
    </citation>
    <scope>NUCLEOTIDE SEQUENCE</scope>
</reference>
<gene>
    <name evidence="2" type="ORF">MNBD_CPR01-607</name>
</gene>
<sequence>MKLTYKKISIFVIAGVAYIVGQYFSGVWWPRTTWPFQCHLIISKMGTYCNPVFIDTFGWPLIILGQSLAIVAIILVFANASIFKKWFRFSLYYIPIATALTFWMYPIKNILVGIVPISRGVYLFGNLYAIITAFI</sequence>
<feature type="transmembrane region" description="Helical" evidence="1">
    <location>
        <begin position="57"/>
        <end position="77"/>
    </location>
</feature>
<feature type="transmembrane region" description="Helical" evidence="1">
    <location>
        <begin position="7"/>
        <end position="25"/>
    </location>
</feature>
<keyword evidence="1" id="KW-0812">Transmembrane</keyword>
<evidence type="ECO:0000313" key="2">
    <source>
        <dbReference type="EMBL" id="VAW32391.1"/>
    </source>
</evidence>
<organism evidence="2">
    <name type="scientific">hydrothermal vent metagenome</name>
    <dbReference type="NCBI Taxonomy" id="652676"/>
    <lineage>
        <taxon>unclassified sequences</taxon>
        <taxon>metagenomes</taxon>
        <taxon>ecological metagenomes</taxon>
    </lineage>
</organism>
<feature type="non-terminal residue" evidence="2">
    <location>
        <position position="135"/>
    </location>
</feature>
<accession>A0A3B0UMK1</accession>
<keyword evidence="1" id="KW-1133">Transmembrane helix</keyword>